<dbReference type="EMBL" id="CAJVPU010042941">
    <property type="protein sequence ID" value="CAG8744734.1"/>
    <property type="molecule type" value="Genomic_DNA"/>
</dbReference>
<sequence length="68" mass="8328">LSTKPRIPTETDRYQIYCQMQQNQQNIKLQQGVTKLKEFKLNLWLQKYPFSENRLETKQAYHTLFKSY</sequence>
<feature type="non-terminal residue" evidence="1">
    <location>
        <position position="68"/>
    </location>
</feature>
<comment type="caution">
    <text evidence="1">The sequence shown here is derived from an EMBL/GenBank/DDBJ whole genome shotgun (WGS) entry which is preliminary data.</text>
</comment>
<accession>A0ACA9QE18</accession>
<evidence type="ECO:0000313" key="2">
    <source>
        <dbReference type="Proteomes" id="UP000789702"/>
    </source>
</evidence>
<reference evidence="1" key="1">
    <citation type="submission" date="2021-06" db="EMBL/GenBank/DDBJ databases">
        <authorList>
            <person name="Kallberg Y."/>
            <person name="Tangrot J."/>
            <person name="Rosling A."/>
        </authorList>
    </citation>
    <scope>NUCLEOTIDE SEQUENCE</scope>
    <source>
        <strain evidence="1">IL203A</strain>
    </source>
</reference>
<gene>
    <name evidence="1" type="ORF">DHETER_LOCUS14274</name>
</gene>
<evidence type="ECO:0000313" key="1">
    <source>
        <dbReference type="EMBL" id="CAG8744734.1"/>
    </source>
</evidence>
<dbReference type="Proteomes" id="UP000789702">
    <property type="component" value="Unassembled WGS sequence"/>
</dbReference>
<name>A0ACA9QE18_9GLOM</name>
<protein>
    <submittedName>
        <fullName evidence="1">9754_t:CDS:1</fullName>
    </submittedName>
</protein>
<feature type="non-terminal residue" evidence="1">
    <location>
        <position position="1"/>
    </location>
</feature>
<organism evidence="1 2">
    <name type="scientific">Dentiscutata heterogama</name>
    <dbReference type="NCBI Taxonomy" id="1316150"/>
    <lineage>
        <taxon>Eukaryota</taxon>
        <taxon>Fungi</taxon>
        <taxon>Fungi incertae sedis</taxon>
        <taxon>Mucoromycota</taxon>
        <taxon>Glomeromycotina</taxon>
        <taxon>Glomeromycetes</taxon>
        <taxon>Diversisporales</taxon>
        <taxon>Gigasporaceae</taxon>
        <taxon>Dentiscutata</taxon>
    </lineage>
</organism>
<keyword evidence="2" id="KW-1185">Reference proteome</keyword>
<proteinExistence type="predicted"/>